<dbReference type="EMBL" id="CP000613">
    <property type="protein sequence ID" value="ACJ00303.1"/>
    <property type="molecule type" value="Genomic_DNA"/>
</dbReference>
<evidence type="ECO:0000313" key="1">
    <source>
        <dbReference type="EMBL" id="ACJ00303.1"/>
    </source>
</evidence>
<dbReference type="HOGENOM" id="CLU_3347905_0_0_5"/>
<dbReference type="AlphaFoldDB" id="B6IVH9"/>
<evidence type="ECO:0000313" key="2">
    <source>
        <dbReference type="Proteomes" id="UP000001591"/>
    </source>
</evidence>
<gene>
    <name evidence="1" type="ordered locus">RC1_2935</name>
</gene>
<dbReference type="KEGG" id="rce:RC1_2935"/>
<sequence>MSLYFSSFTEASMRPRHFCRGKTGTVTVNVSALGALQ</sequence>
<name>B6IVH9_RHOCS</name>
<protein>
    <submittedName>
        <fullName evidence="1">Uncharacterized protein</fullName>
    </submittedName>
</protein>
<organism evidence="1 2">
    <name type="scientific">Rhodospirillum centenum (strain ATCC 51521 / SW)</name>
    <dbReference type="NCBI Taxonomy" id="414684"/>
    <lineage>
        <taxon>Bacteria</taxon>
        <taxon>Pseudomonadati</taxon>
        <taxon>Pseudomonadota</taxon>
        <taxon>Alphaproteobacteria</taxon>
        <taxon>Rhodospirillales</taxon>
        <taxon>Rhodospirillaceae</taxon>
        <taxon>Rhodospirillum</taxon>
    </lineage>
</organism>
<keyword evidence="2" id="KW-1185">Reference proteome</keyword>
<dbReference type="Proteomes" id="UP000001591">
    <property type="component" value="Chromosome"/>
</dbReference>
<accession>B6IVH9</accession>
<proteinExistence type="predicted"/>
<reference evidence="1 2" key="1">
    <citation type="journal article" date="2010" name="BMC Genomics">
        <title>Metabolic flexibility revealed in the genome of the cyst-forming alpha-1 proteobacterium Rhodospirillum centenum.</title>
        <authorList>
            <person name="Lu Y.K."/>
            <person name="Marden J."/>
            <person name="Han M."/>
            <person name="Swingley W.D."/>
            <person name="Mastrian S.D."/>
            <person name="Chowdhury S.R."/>
            <person name="Hao J."/>
            <person name="Helmy T."/>
            <person name="Kim S."/>
            <person name="Kurdoglu A.A."/>
            <person name="Matthies H.J."/>
            <person name="Rollo D."/>
            <person name="Stothard P."/>
            <person name="Blankenship R.E."/>
            <person name="Bauer C.E."/>
            <person name="Touchman J.W."/>
        </authorList>
    </citation>
    <scope>NUCLEOTIDE SEQUENCE [LARGE SCALE GENOMIC DNA]</scope>
    <source>
        <strain evidence="2">ATCC 51521 / SW</strain>
    </source>
</reference>